<keyword evidence="2" id="KW-1185">Reference proteome</keyword>
<dbReference type="Gene3D" id="3.90.550.20">
    <property type="match status" value="1"/>
</dbReference>
<dbReference type="EMBL" id="CP111016">
    <property type="protein sequence ID" value="WAR06096.1"/>
    <property type="molecule type" value="Genomic_DNA"/>
</dbReference>
<name>A0ABY7EB40_MYAAR</name>
<dbReference type="InterPro" id="IPR007577">
    <property type="entry name" value="GlycoTrfase_DXD_sugar-bd_CS"/>
</dbReference>
<protein>
    <recommendedName>
        <fullName evidence="3">Alpha 1,4-glycosyltransferase domain-containing protein</fullName>
    </recommendedName>
</protein>
<reference evidence="1" key="1">
    <citation type="submission" date="2022-11" db="EMBL/GenBank/DDBJ databases">
        <title>Centuries of genome instability and evolution in soft-shell clam transmissible cancer (bioRxiv).</title>
        <authorList>
            <person name="Hart S.F.M."/>
            <person name="Yonemitsu M.A."/>
            <person name="Giersch R.M."/>
            <person name="Beal B.F."/>
            <person name="Arriagada G."/>
            <person name="Davis B.W."/>
            <person name="Ostrander E.A."/>
            <person name="Goff S.P."/>
            <person name="Metzger M.J."/>
        </authorList>
    </citation>
    <scope>NUCLEOTIDE SEQUENCE</scope>
    <source>
        <strain evidence="1">MELC-2E11</strain>
        <tissue evidence="1">Siphon/mantle</tissue>
    </source>
</reference>
<evidence type="ECO:0000313" key="2">
    <source>
        <dbReference type="Proteomes" id="UP001164746"/>
    </source>
</evidence>
<dbReference type="SUPFAM" id="SSF53448">
    <property type="entry name" value="Nucleotide-diphospho-sugar transferases"/>
    <property type="match status" value="1"/>
</dbReference>
<gene>
    <name evidence="1" type="ORF">MAR_021465</name>
</gene>
<organism evidence="1 2">
    <name type="scientific">Mya arenaria</name>
    <name type="common">Soft-shell clam</name>
    <dbReference type="NCBI Taxonomy" id="6604"/>
    <lineage>
        <taxon>Eukaryota</taxon>
        <taxon>Metazoa</taxon>
        <taxon>Spiralia</taxon>
        <taxon>Lophotrochozoa</taxon>
        <taxon>Mollusca</taxon>
        <taxon>Bivalvia</taxon>
        <taxon>Autobranchia</taxon>
        <taxon>Heteroconchia</taxon>
        <taxon>Euheterodonta</taxon>
        <taxon>Imparidentia</taxon>
        <taxon>Neoheterodontei</taxon>
        <taxon>Myida</taxon>
        <taxon>Myoidea</taxon>
        <taxon>Myidae</taxon>
        <taxon>Mya</taxon>
    </lineage>
</organism>
<dbReference type="InterPro" id="IPR029044">
    <property type="entry name" value="Nucleotide-diphossugar_trans"/>
</dbReference>
<dbReference type="PANTHER" id="PTHR46830:SF1">
    <property type="entry name" value="ALPHA-1,4-N-ACETYLGLUCOSAMINYLTRANSFERASE"/>
    <property type="match status" value="1"/>
</dbReference>
<accession>A0ABY7EB40</accession>
<dbReference type="Proteomes" id="UP001164746">
    <property type="component" value="Chromosome 5"/>
</dbReference>
<sequence length="444" mass="52198">MSNLLINIFYNVERDWLSCHLFGLVRKVEPIVGRPGTMVWTFKYARNYGAMQKKSSQLTPLTLAMAYPFRHKAVDVFLSSGDKRMFEWSAKGQNQCHENVTHTTDGLINPVSTSDLKNWRFRERRLCEPFSLETEKKPRSRFSLKCNGSFPEALYTTTDDYNDIFTVNFNDSCLATYIKHCCHDDKPVPNVIHYVWFGDMELKYFNFLSLMSALRFQQPCLIIVHGPTLPHGPYWDHFLHLAPPIVHVARERPTQAFGQPLFAKEHASDLMRIEALMEYGGIYLDFDELLLRPLHPLRKYPYTQGHEMHFSMGSQLVMAARDAPFLRMWQVLYKIVKQVQMYYGYRDDYRRIWAYNALWVPNTLAKKHPDLIHVEGYNFTRPSWKNVKLIFDANYDWSSNYGMHMYARWYRRPIDVTSMRTLNTTVGSVSRYILLGNKELCINT</sequence>
<evidence type="ECO:0000313" key="1">
    <source>
        <dbReference type="EMBL" id="WAR06096.1"/>
    </source>
</evidence>
<dbReference type="PANTHER" id="PTHR46830">
    <property type="entry name" value="TRANSFERASE, PUTATIVE-RELATED"/>
    <property type="match status" value="1"/>
</dbReference>
<dbReference type="Pfam" id="PF04488">
    <property type="entry name" value="Gly_transf_sug"/>
    <property type="match status" value="1"/>
</dbReference>
<evidence type="ECO:0008006" key="3">
    <source>
        <dbReference type="Google" id="ProtNLM"/>
    </source>
</evidence>
<proteinExistence type="predicted"/>